<feature type="compositionally biased region" description="Polar residues" evidence="1">
    <location>
        <begin position="155"/>
        <end position="167"/>
    </location>
</feature>
<feature type="compositionally biased region" description="Basic residues" evidence="1">
    <location>
        <begin position="134"/>
        <end position="143"/>
    </location>
</feature>
<keyword evidence="3" id="KW-1185">Reference proteome</keyword>
<evidence type="ECO:0000256" key="1">
    <source>
        <dbReference type="SAM" id="MobiDB-lite"/>
    </source>
</evidence>
<evidence type="ECO:0000313" key="2">
    <source>
        <dbReference type="EMBL" id="KFH43728.1"/>
    </source>
</evidence>
<gene>
    <name evidence="2" type="ORF">ACRE_055320</name>
</gene>
<reference evidence="3" key="1">
    <citation type="journal article" date="2014" name="Genome Announc.">
        <title>Genome sequence and annotation of Acremonium chrysogenum, producer of the beta-lactam antibiotic cephalosporin C.</title>
        <authorList>
            <person name="Terfehr D."/>
            <person name="Dahlmann T.A."/>
            <person name="Specht T."/>
            <person name="Zadra I."/>
            <person name="Kuernsteiner H."/>
            <person name="Kueck U."/>
        </authorList>
    </citation>
    <scope>NUCLEOTIDE SEQUENCE [LARGE SCALE GENOMIC DNA]</scope>
    <source>
        <strain evidence="3">ATCC 11550 / CBS 779.69 / DSM 880 / IAM 14645 / JCM 23072 / IMI 49137</strain>
    </source>
</reference>
<organism evidence="2 3">
    <name type="scientific">Hapsidospora chrysogenum (strain ATCC 11550 / CBS 779.69 / DSM 880 / IAM 14645 / JCM 23072 / IMI 49137)</name>
    <name type="common">Acremonium chrysogenum</name>
    <dbReference type="NCBI Taxonomy" id="857340"/>
    <lineage>
        <taxon>Eukaryota</taxon>
        <taxon>Fungi</taxon>
        <taxon>Dikarya</taxon>
        <taxon>Ascomycota</taxon>
        <taxon>Pezizomycotina</taxon>
        <taxon>Sordariomycetes</taxon>
        <taxon>Hypocreomycetidae</taxon>
        <taxon>Hypocreales</taxon>
        <taxon>Bionectriaceae</taxon>
        <taxon>Hapsidospora</taxon>
    </lineage>
</organism>
<sequence>MSIFSNIRKNRHQLKEHRAKHAEQRQKGGTGDAARHPPRIGSSLSDATPYPGQASPHGYLPRAYSCTGTTSPHPGSTVDVAYPSSGFPQSGPAFRGDLSSDRSSDSSGSQEGLEMTDVTAPVAVRPSTAGGTPHRLHPSSRWRRSPDSSLDRRSATTGSPSPQNSSHALPGPTPAATKQTSPDLHLNAAADNRGTNGRPGLSVLCTEASADVPGKNTQRPVPRVASRFTEAVSPAPSHTESAWTPPPNPHGEVINVFPEPVDPIPVPEDPRKGKRSRRPSAGGGKLLKRNRPSTVQASA</sequence>
<name>A0A086T2Z6_HAPC1</name>
<dbReference type="HOGENOM" id="CLU_930551_0_0_1"/>
<dbReference type="Proteomes" id="UP000029964">
    <property type="component" value="Unassembled WGS sequence"/>
</dbReference>
<feature type="compositionally biased region" description="Basic residues" evidence="1">
    <location>
        <begin position="8"/>
        <end position="20"/>
    </location>
</feature>
<dbReference type="EMBL" id="JPKY01000063">
    <property type="protein sequence ID" value="KFH43728.1"/>
    <property type="molecule type" value="Genomic_DNA"/>
</dbReference>
<proteinExistence type="predicted"/>
<comment type="caution">
    <text evidence="2">The sequence shown here is derived from an EMBL/GenBank/DDBJ whole genome shotgun (WGS) entry which is preliminary data.</text>
</comment>
<protein>
    <submittedName>
        <fullName evidence="2">Uncharacterized protein</fullName>
    </submittedName>
</protein>
<feature type="compositionally biased region" description="Basic and acidic residues" evidence="1">
    <location>
        <begin position="144"/>
        <end position="154"/>
    </location>
</feature>
<dbReference type="OrthoDB" id="5225441at2759"/>
<evidence type="ECO:0000313" key="3">
    <source>
        <dbReference type="Proteomes" id="UP000029964"/>
    </source>
</evidence>
<accession>A0A086T2Z6</accession>
<feature type="region of interest" description="Disordered" evidence="1">
    <location>
        <begin position="1"/>
        <end position="299"/>
    </location>
</feature>
<dbReference type="AlphaFoldDB" id="A0A086T2Z6"/>